<feature type="region of interest" description="Disordered" evidence="1">
    <location>
        <begin position="67"/>
        <end position="117"/>
    </location>
</feature>
<comment type="caution">
    <text evidence="2">The sequence shown here is derived from an EMBL/GenBank/DDBJ whole genome shotgun (WGS) entry which is preliminary data.</text>
</comment>
<evidence type="ECO:0000256" key="1">
    <source>
        <dbReference type="SAM" id="MobiDB-lite"/>
    </source>
</evidence>
<gene>
    <name evidence="2" type="ORF">D5H75_39750</name>
</gene>
<organism evidence="2 3">
    <name type="scientific">Bailinhaonella thermotolerans</name>
    <dbReference type="NCBI Taxonomy" id="1070861"/>
    <lineage>
        <taxon>Bacteria</taxon>
        <taxon>Bacillati</taxon>
        <taxon>Actinomycetota</taxon>
        <taxon>Actinomycetes</taxon>
        <taxon>Streptosporangiales</taxon>
        <taxon>Streptosporangiaceae</taxon>
        <taxon>Bailinhaonella</taxon>
    </lineage>
</organism>
<dbReference type="EMBL" id="QZEY01000032">
    <property type="protein sequence ID" value="RJL20184.1"/>
    <property type="molecule type" value="Genomic_DNA"/>
</dbReference>
<sequence>MSVTSPGSAAPAAADPARRWLQDIDDARLLQITRDCPDPAVRTAAARAAQAVQRLRERVYDAVAAALQDVPAPEQPARHTTADRRPRSGRAAPSGSEAPTSSQAAMFAVHPPTPRETAAVRRLCDRMARTEDEATELIDMLGVQDGPDAPIARR</sequence>
<evidence type="ECO:0000313" key="2">
    <source>
        <dbReference type="EMBL" id="RJL20184.1"/>
    </source>
</evidence>
<dbReference type="RefSeq" id="WP_119931809.1">
    <property type="nucleotide sequence ID" value="NZ_QZEY01000032.1"/>
</dbReference>
<keyword evidence="3" id="KW-1185">Reference proteome</keyword>
<protein>
    <submittedName>
        <fullName evidence="2">Uncharacterized protein</fullName>
    </submittedName>
</protein>
<dbReference type="Proteomes" id="UP000265768">
    <property type="component" value="Unassembled WGS sequence"/>
</dbReference>
<dbReference type="AlphaFoldDB" id="A0A3A4AHU7"/>
<feature type="compositionally biased region" description="Basic and acidic residues" evidence="1">
    <location>
        <begin position="76"/>
        <end position="86"/>
    </location>
</feature>
<proteinExistence type="predicted"/>
<reference evidence="2 3" key="1">
    <citation type="submission" date="2018-09" db="EMBL/GenBank/DDBJ databases">
        <title>YIM 75507 draft genome.</title>
        <authorList>
            <person name="Tang S."/>
            <person name="Feng Y."/>
        </authorList>
    </citation>
    <scope>NUCLEOTIDE SEQUENCE [LARGE SCALE GENOMIC DNA]</scope>
    <source>
        <strain evidence="2 3">YIM 75507</strain>
    </source>
</reference>
<evidence type="ECO:0000313" key="3">
    <source>
        <dbReference type="Proteomes" id="UP000265768"/>
    </source>
</evidence>
<name>A0A3A4AHU7_9ACTN</name>
<accession>A0A3A4AHU7</accession>